<keyword evidence="3" id="KW-1185">Reference proteome</keyword>
<dbReference type="EMBL" id="BGZK01000353">
    <property type="protein sequence ID" value="GBP38704.1"/>
    <property type="molecule type" value="Genomic_DNA"/>
</dbReference>
<reference evidence="2 3" key="1">
    <citation type="journal article" date="2019" name="Commun. Biol.">
        <title>The bagworm genome reveals a unique fibroin gene that provides high tensile strength.</title>
        <authorList>
            <person name="Kono N."/>
            <person name="Nakamura H."/>
            <person name="Ohtoshi R."/>
            <person name="Tomita M."/>
            <person name="Numata K."/>
            <person name="Arakawa K."/>
        </authorList>
    </citation>
    <scope>NUCLEOTIDE SEQUENCE [LARGE SCALE GENOMIC DNA]</scope>
</reference>
<comment type="caution">
    <text evidence="2">The sequence shown here is derived from an EMBL/GenBank/DDBJ whole genome shotgun (WGS) entry which is preliminary data.</text>
</comment>
<keyword evidence="1" id="KW-1133">Transmembrane helix</keyword>
<dbReference type="Proteomes" id="UP000299102">
    <property type="component" value="Unassembled WGS sequence"/>
</dbReference>
<protein>
    <submittedName>
        <fullName evidence="2">Uncharacterized protein</fullName>
    </submittedName>
</protein>
<gene>
    <name evidence="2" type="ORF">EVAR_22353_1</name>
</gene>
<organism evidence="2 3">
    <name type="scientific">Eumeta variegata</name>
    <name type="common">Bagworm moth</name>
    <name type="synonym">Eumeta japonica</name>
    <dbReference type="NCBI Taxonomy" id="151549"/>
    <lineage>
        <taxon>Eukaryota</taxon>
        <taxon>Metazoa</taxon>
        <taxon>Ecdysozoa</taxon>
        <taxon>Arthropoda</taxon>
        <taxon>Hexapoda</taxon>
        <taxon>Insecta</taxon>
        <taxon>Pterygota</taxon>
        <taxon>Neoptera</taxon>
        <taxon>Endopterygota</taxon>
        <taxon>Lepidoptera</taxon>
        <taxon>Glossata</taxon>
        <taxon>Ditrysia</taxon>
        <taxon>Tineoidea</taxon>
        <taxon>Psychidae</taxon>
        <taxon>Oiketicinae</taxon>
        <taxon>Eumeta</taxon>
    </lineage>
</organism>
<evidence type="ECO:0000313" key="3">
    <source>
        <dbReference type="Proteomes" id="UP000299102"/>
    </source>
</evidence>
<dbReference type="AlphaFoldDB" id="A0A4C1VLF8"/>
<sequence>MANQPPPPGAAPAAAWLGYLGLPALRAFLARGRAAAARRRRRRRHKAHAAARQAVSQDLGRLEEEHALQQVSGDFLSLSRGPGVRELHLYLVCRLEIETLHHMFRELVTAAPAPPHHDAHPARHEGADGTLFPRLRCLSVRLSHDWIFLERNSRYTCAWANYKPMCARERLNAELTAARVEVLIECAFNDFRLEL</sequence>
<proteinExistence type="predicted"/>
<keyword evidence="1" id="KW-0472">Membrane</keyword>
<accession>A0A4C1VLF8</accession>
<evidence type="ECO:0000313" key="2">
    <source>
        <dbReference type="EMBL" id="GBP38704.1"/>
    </source>
</evidence>
<name>A0A4C1VLF8_EUMVA</name>
<evidence type="ECO:0000256" key="1">
    <source>
        <dbReference type="SAM" id="Phobius"/>
    </source>
</evidence>
<keyword evidence="1" id="KW-0812">Transmembrane</keyword>
<feature type="transmembrane region" description="Helical" evidence="1">
    <location>
        <begin position="13"/>
        <end position="34"/>
    </location>
</feature>